<dbReference type="EMBL" id="CACRUH010000015">
    <property type="protein sequence ID" value="VYT87527.1"/>
    <property type="molecule type" value="Genomic_DNA"/>
</dbReference>
<evidence type="ECO:0000313" key="2">
    <source>
        <dbReference type="EMBL" id="VYT87527.1"/>
    </source>
</evidence>
<dbReference type="SUPFAM" id="SSF53474">
    <property type="entry name" value="alpha/beta-Hydrolases"/>
    <property type="match status" value="1"/>
</dbReference>
<dbReference type="Gene3D" id="3.40.50.1820">
    <property type="entry name" value="alpha/beta hydrolase"/>
    <property type="match status" value="1"/>
</dbReference>
<sequence length="253" mass="29246">MNKILHEYFTVSDGVKLHYRKGGEGPPLILLNGFFGNIESFGNNYKELDRHYTVYNLEFRAHGKSDVPESGMHIARFAKDLSEFIKYLGYDKVYIGAHSMGNAVVWCYMMLFGQEKINKYILIDEAPCLVARPEWNAIEQESYMGLLNTEKGIWDKTFFDWLDPEVEKERQLLLLLSDHLSKDWRNEVKQIKVPTLILMGGGSHFASERLWVWMVKMIKGSRLVVIPKEDGGSHGMFVDNPEKFNEIVIEFLG</sequence>
<evidence type="ECO:0000259" key="1">
    <source>
        <dbReference type="Pfam" id="PF00561"/>
    </source>
</evidence>
<accession>A0A6N3AB12</accession>
<dbReference type="InterPro" id="IPR000073">
    <property type="entry name" value="AB_hydrolase_1"/>
</dbReference>
<dbReference type="InterPro" id="IPR050471">
    <property type="entry name" value="AB_hydrolase"/>
</dbReference>
<name>A0A6N3AB12_9FIRM</name>
<dbReference type="Pfam" id="PF00561">
    <property type="entry name" value="Abhydrolase_1"/>
    <property type="match status" value="1"/>
</dbReference>
<reference evidence="2" key="1">
    <citation type="submission" date="2019-11" db="EMBL/GenBank/DDBJ databases">
        <authorList>
            <person name="Feng L."/>
        </authorList>
    </citation>
    <scope>NUCLEOTIDE SEQUENCE</scope>
    <source>
        <strain evidence="2">ChathewayiLFYP18</strain>
    </source>
</reference>
<keyword evidence="2" id="KW-0378">Hydrolase</keyword>
<organism evidence="2">
    <name type="scientific">Hungatella hathewayi</name>
    <dbReference type="NCBI Taxonomy" id="154046"/>
    <lineage>
        <taxon>Bacteria</taxon>
        <taxon>Bacillati</taxon>
        <taxon>Bacillota</taxon>
        <taxon>Clostridia</taxon>
        <taxon>Lachnospirales</taxon>
        <taxon>Lachnospiraceae</taxon>
        <taxon>Hungatella</taxon>
    </lineage>
</organism>
<dbReference type="GO" id="GO:0016787">
    <property type="term" value="F:hydrolase activity"/>
    <property type="evidence" value="ECO:0007669"/>
    <property type="project" value="UniProtKB-KW"/>
</dbReference>
<dbReference type="PANTHER" id="PTHR43433:SF5">
    <property type="entry name" value="AB HYDROLASE-1 DOMAIN-CONTAINING PROTEIN"/>
    <property type="match status" value="1"/>
</dbReference>
<gene>
    <name evidence="2" type="primary">ydjP</name>
    <name evidence="2" type="ORF">CHLFYP18_05793</name>
</gene>
<dbReference type="InterPro" id="IPR029058">
    <property type="entry name" value="AB_hydrolase_fold"/>
</dbReference>
<dbReference type="PANTHER" id="PTHR43433">
    <property type="entry name" value="HYDROLASE, ALPHA/BETA FOLD FAMILY PROTEIN"/>
    <property type="match status" value="1"/>
</dbReference>
<dbReference type="EC" id="3.-.-.-" evidence="2"/>
<protein>
    <submittedName>
        <fullName evidence="2">AB hydrolase superfamily protein YdjP</fullName>
        <ecNumber evidence="2">3.-.-.-</ecNumber>
    </submittedName>
</protein>
<proteinExistence type="predicted"/>
<feature type="domain" description="AB hydrolase-1" evidence="1">
    <location>
        <begin position="26"/>
        <end position="169"/>
    </location>
</feature>
<dbReference type="AlphaFoldDB" id="A0A6N3AB12"/>